<protein>
    <submittedName>
        <fullName evidence="3">XRE family transcriptional regulator</fullName>
    </submittedName>
</protein>
<evidence type="ECO:0000313" key="4">
    <source>
        <dbReference type="Proteomes" id="UP000052982"/>
    </source>
</evidence>
<dbReference type="PROSITE" id="PS50943">
    <property type="entry name" value="HTH_CROC1"/>
    <property type="match status" value="1"/>
</dbReference>
<dbReference type="PANTHER" id="PTHR35010">
    <property type="entry name" value="BLL4672 PROTEIN-RELATED"/>
    <property type="match status" value="1"/>
</dbReference>
<comment type="caution">
    <text evidence="3">The sequence shown here is derived from an EMBL/GenBank/DDBJ whole genome shotgun (WGS) entry which is preliminary data.</text>
</comment>
<dbReference type="AlphaFoldDB" id="A0A101SQ58"/>
<reference evidence="3 4" key="1">
    <citation type="submission" date="2015-10" db="EMBL/GenBank/DDBJ databases">
        <title>Draft genome sequence of Streptomyces griseoruber DSM 40281, type strain for the species Streptomyces griseoruber.</title>
        <authorList>
            <person name="Ruckert C."/>
            <person name="Winkler A."/>
            <person name="Kalinowski J."/>
            <person name="Kampfer P."/>
            <person name="Glaeser S."/>
        </authorList>
    </citation>
    <scope>NUCLEOTIDE SEQUENCE [LARGE SCALE GENOMIC DNA]</scope>
    <source>
        <strain evidence="3 4">DSM 40281</strain>
    </source>
</reference>
<organism evidence="3 4">
    <name type="scientific">Streptomyces griseoruber</name>
    <dbReference type="NCBI Taxonomy" id="1943"/>
    <lineage>
        <taxon>Bacteria</taxon>
        <taxon>Bacillati</taxon>
        <taxon>Actinomycetota</taxon>
        <taxon>Actinomycetes</taxon>
        <taxon>Kitasatosporales</taxon>
        <taxon>Streptomycetaceae</taxon>
        <taxon>Streptomyces</taxon>
    </lineage>
</organism>
<evidence type="ECO:0000313" key="3">
    <source>
        <dbReference type="EMBL" id="KUN78097.1"/>
    </source>
</evidence>
<sequence>MERAVEKVKGHTAGATSDLGAHLRARRAQVTPEQAGLTAAPGPRRTPGLRREELATLAGISIDYYVRLERGKETRPGPAVVDALARALLLDASEHRHLRELASRAAYAPEATPAPGHTVRPQLMVLLESVRPNAAYVVSRTLDLLAFNPGALRLFACLADWPPPRRNFARYAFLHPLARDVLDDWDEQARACVGRLRALAGTGPDAPDLADMVDELLAKSPDFADLWNRFDVKPHAPDPKTFHHPDVGDLHLGYESMPLEHSQKQRFVVFFAEPGTSDHDKLILLDTEHAELGSGTGDRNTGRPRLTT</sequence>
<dbReference type="InterPro" id="IPR010982">
    <property type="entry name" value="Lambda_DNA-bd_dom_sf"/>
</dbReference>
<gene>
    <name evidence="3" type="ORF">AQJ64_32005</name>
</gene>
<keyword evidence="4" id="KW-1185">Reference proteome</keyword>
<evidence type="ECO:0000256" key="1">
    <source>
        <dbReference type="SAM" id="MobiDB-lite"/>
    </source>
</evidence>
<dbReference type="RefSeq" id="WP_055635278.1">
    <property type="nucleotide sequence ID" value="NZ_KQ948777.1"/>
</dbReference>
<dbReference type="Pfam" id="PF13560">
    <property type="entry name" value="HTH_31"/>
    <property type="match status" value="1"/>
</dbReference>
<dbReference type="SMART" id="SM00530">
    <property type="entry name" value="HTH_XRE"/>
    <property type="match status" value="1"/>
</dbReference>
<dbReference type="EMBL" id="LMWW01000054">
    <property type="protein sequence ID" value="KUN78097.1"/>
    <property type="molecule type" value="Genomic_DNA"/>
</dbReference>
<dbReference type="Proteomes" id="UP000052982">
    <property type="component" value="Unassembled WGS sequence"/>
</dbReference>
<name>A0A101SQ58_9ACTN</name>
<dbReference type="GO" id="GO:0003677">
    <property type="term" value="F:DNA binding"/>
    <property type="evidence" value="ECO:0007669"/>
    <property type="project" value="InterPro"/>
</dbReference>
<dbReference type="Pfam" id="PF17765">
    <property type="entry name" value="MLTR_LBD"/>
    <property type="match status" value="1"/>
</dbReference>
<dbReference type="InterPro" id="IPR041413">
    <property type="entry name" value="MLTR_LBD"/>
</dbReference>
<dbReference type="OrthoDB" id="3542608at2"/>
<feature type="domain" description="HTH cro/C1-type" evidence="2">
    <location>
        <begin position="48"/>
        <end position="95"/>
    </location>
</feature>
<proteinExistence type="predicted"/>
<evidence type="ECO:0000259" key="2">
    <source>
        <dbReference type="PROSITE" id="PS50943"/>
    </source>
</evidence>
<dbReference type="Gene3D" id="3.30.450.180">
    <property type="match status" value="1"/>
</dbReference>
<dbReference type="STRING" id="1943.AQJ64_32005"/>
<dbReference type="InterPro" id="IPR001387">
    <property type="entry name" value="Cro/C1-type_HTH"/>
</dbReference>
<accession>A0A101SQ58</accession>
<dbReference type="PANTHER" id="PTHR35010:SF2">
    <property type="entry name" value="BLL4672 PROTEIN"/>
    <property type="match status" value="1"/>
</dbReference>
<dbReference type="Gene3D" id="1.10.260.40">
    <property type="entry name" value="lambda repressor-like DNA-binding domains"/>
    <property type="match status" value="1"/>
</dbReference>
<dbReference type="CDD" id="cd00093">
    <property type="entry name" value="HTH_XRE"/>
    <property type="match status" value="1"/>
</dbReference>
<dbReference type="SUPFAM" id="SSF47413">
    <property type="entry name" value="lambda repressor-like DNA-binding domains"/>
    <property type="match status" value="1"/>
</dbReference>
<feature type="region of interest" description="Disordered" evidence="1">
    <location>
        <begin position="1"/>
        <end position="47"/>
    </location>
</feature>